<dbReference type="SUPFAM" id="SSF50156">
    <property type="entry name" value="PDZ domain-like"/>
    <property type="match status" value="1"/>
</dbReference>
<dbReference type="Proteomes" id="UP000653454">
    <property type="component" value="Unassembled WGS sequence"/>
</dbReference>
<gene>
    <name evidence="1" type="ORF">PLXY2_LOCUS13785</name>
</gene>
<comment type="caution">
    <text evidence="1">The sequence shown here is derived from an EMBL/GenBank/DDBJ whole genome shotgun (WGS) entry which is preliminary data.</text>
</comment>
<evidence type="ECO:0000313" key="1">
    <source>
        <dbReference type="EMBL" id="CAG9135544.1"/>
    </source>
</evidence>
<protein>
    <submittedName>
        <fullName evidence="1">(diamondback moth) hypothetical protein</fullName>
    </submittedName>
</protein>
<proteinExistence type="predicted"/>
<accession>A0A8S4G6Q4</accession>
<keyword evidence="2" id="KW-1185">Reference proteome</keyword>
<sequence>MNTFNAPTTQINTVDKMTTVKCKTVDLQGYVIIVVQTKDNKVKLYGSPAVGRDNLEVADEIMDVNETRLEDMTRTEVIGHIHEVRCWRMSNGQVHPVVSDKTTSSKTW</sequence>
<dbReference type="EMBL" id="CAJHNJ030000106">
    <property type="protein sequence ID" value="CAG9135544.1"/>
    <property type="molecule type" value="Genomic_DNA"/>
</dbReference>
<name>A0A8S4G6Q4_PLUXY</name>
<reference evidence="1" key="1">
    <citation type="submission" date="2020-11" db="EMBL/GenBank/DDBJ databases">
        <authorList>
            <person name="Whiteford S."/>
        </authorList>
    </citation>
    <scope>NUCLEOTIDE SEQUENCE</scope>
</reference>
<evidence type="ECO:0000313" key="2">
    <source>
        <dbReference type="Proteomes" id="UP000653454"/>
    </source>
</evidence>
<dbReference type="AlphaFoldDB" id="A0A8S4G6Q4"/>
<organism evidence="1 2">
    <name type="scientific">Plutella xylostella</name>
    <name type="common">Diamondback moth</name>
    <name type="synonym">Plutella maculipennis</name>
    <dbReference type="NCBI Taxonomy" id="51655"/>
    <lineage>
        <taxon>Eukaryota</taxon>
        <taxon>Metazoa</taxon>
        <taxon>Ecdysozoa</taxon>
        <taxon>Arthropoda</taxon>
        <taxon>Hexapoda</taxon>
        <taxon>Insecta</taxon>
        <taxon>Pterygota</taxon>
        <taxon>Neoptera</taxon>
        <taxon>Endopterygota</taxon>
        <taxon>Lepidoptera</taxon>
        <taxon>Glossata</taxon>
        <taxon>Ditrysia</taxon>
        <taxon>Yponomeutoidea</taxon>
        <taxon>Plutellidae</taxon>
        <taxon>Plutella</taxon>
    </lineage>
</organism>
<dbReference type="InterPro" id="IPR036034">
    <property type="entry name" value="PDZ_sf"/>
</dbReference>